<comment type="caution">
    <text evidence="2">The sequence shown here is derived from an EMBL/GenBank/DDBJ whole genome shotgun (WGS) entry which is preliminary data.</text>
</comment>
<proteinExistence type="predicted"/>
<sequence>MRIRLLFALSGLSGSNGHRRFGVAQTRTGDRSGAKRSVHGFWQALPRTFRTLIAITTDPSISRPPHFVPAFTCPFTRLTPLRGQPSLLWSGAQPNKNNDCCDVSCVVFMDTTHLHATCAAQPEELLAAQSAIKNGEGLPTAYEGGRIQPHPFHHHPPIRTQDVAPCRRRSIRYFELPEPIVGKGNGAYPQINSPWHDEPPTPTLWTSYMRGANEAAREMCAPSTWEQRMSLAWQFTTFCCTHERPINAGSRAAFLAAIVCVAPLTRRQHTRMLRSMLQID</sequence>
<dbReference type="VEuPathDB" id="TriTrypDB:TCDM_08731"/>
<dbReference type="EMBL" id="AYLP01000126">
    <property type="protein sequence ID" value="ESS63477.1"/>
    <property type="molecule type" value="Genomic_DNA"/>
</dbReference>
<name>V5BBN3_TRYCR</name>
<reference evidence="2 3" key="1">
    <citation type="journal article" date="2014" name="Genome Announc.">
        <title>Trypanosoma cruzi Clone Dm28c Draft Genome Sequence.</title>
        <authorList>
            <person name="Grisard E.C."/>
            <person name="Teixeira S.M."/>
            <person name="de Almeida L.G."/>
            <person name="Stoco P.H."/>
            <person name="Gerber A.L."/>
            <person name="Talavera-Lopez C."/>
            <person name="Lima O.C."/>
            <person name="Andersson B."/>
            <person name="de Vasconcelos A.T."/>
        </authorList>
    </citation>
    <scope>NUCLEOTIDE SEQUENCE [LARGE SCALE GENOMIC DNA]</scope>
    <source>
        <strain evidence="2 3">Dm28c</strain>
    </source>
</reference>
<feature type="region of interest" description="Disordered" evidence="1">
    <location>
        <begin position="137"/>
        <end position="160"/>
    </location>
</feature>
<dbReference type="AlphaFoldDB" id="V5BBN3"/>
<evidence type="ECO:0000313" key="2">
    <source>
        <dbReference type="EMBL" id="ESS63477.1"/>
    </source>
</evidence>
<organism evidence="2 3">
    <name type="scientific">Trypanosoma cruzi Dm28c</name>
    <dbReference type="NCBI Taxonomy" id="1416333"/>
    <lineage>
        <taxon>Eukaryota</taxon>
        <taxon>Discoba</taxon>
        <taxon>Euglenozoa</taxon>
        <taxon>Kinetoplastea</taxon>
        <taxon>Metakinetoplastina</taxon>
        <taxon>Trypanosomatida</taxon>
        <taxon>Trypanosomatidae</taxon>
        <taxon>Trypanosoma</taxon>
        <taxon>Schizotrypanum</taxon>
    </lineage>
</organism>
<evidence type="ECO:0000256" key="1">
    <source>
        <dbReference type="SAM" id="MobiDB-lite"/>
    </source>
</evidence>
<gene>
    <name evidence="2" type="ORF">TCDM_08731</name>
</gene>
<accession>V5BBN3</accession>
<protein>
    <submittedName>
        <fullName evidence="2">Uncharacterized protein</fullName>
    </submittedName>
</protein>
<dbReference type="Proteomes" id="UP000017861">
    <property type="component" value="Unassembled WGS sequence"/>
</dbReference>
<evidence type="ECO:0000313" key="3">
    <source>
        <dbReference type="Proteomes" id="UP000017861"/>
    </source>
</evidence>